<reference evidence="4 5" key="1">
    <citation type="submission" date="2020-07" db="EMBL/GenBank/DDBJ databases">
        <authorList>
            <person name="Sun Q."/>
        </authorList>
    </citation>
    <scope>NUCLEOTIDE SEQUENCE [LARGE SCALE GENOMIC DNA]</scope>
    <source>
        <strain evidence="4 5">CGMCC 1.13654</strain>
    </source>
</reference>
<dbReference type="Gene3D" id="3.20.20.70">
    <property type="entry name" value="Aldolase class I"/>
    <property type="match status" value="1"/>
</dbReference>
<keyword evidence="4" id="KW-0503">Monooxygenase</keyword>
<dbReference type="Proteomes" id="UP000570166">
    <property type="component" value="Unassembled WGS sequence"/>
</dbReference>
<dbReference type="CDD" id="cd04730">
    <property type="entry name" value="NPD_like"/>
    <property type="match status" value="1"/>
</dbReference>
<organism evidence="4 5">
    <name type="scientific">Sphingomonas chungangi</name>
    <dbReference type="NCBI Taxonomy" id="2683589"/>
    <lineage>
        <taxon>Bacteria</taxon>
        <taxon>Pseudomonadati</taxon>
        <taxon>Pseudomonadota</taxon>
        <taxon>Alphaproteobacteria</taxon>
        <taxon>Sphingomonadales</taxon>
        <taxon>Sphingomonadaceae</taxon>
        <taxon>Sphingomonas</taxon>
    </lineage>
</organism>
<dbReference type="RefSeq" id="WP_160365288.1">
    <property type="nucleotide sequence ID" value="NZ_JACEIB010000025.1"/>
</dbReference>
<accession>A0A838L9Q6</accession>
<dbReference type="PANTHER" id="PTHR32332">
    <property type="entry name" value="2-NITROPROPANE DIOXYGENASE"/>
    <property type="match status" value="1"/>
</dbReference>
<gene>
    <name evidence="4" type="ORF">HZF05_14470</name>
</gene>
<evidence type="ECO:0000313" key="4">
    <source>
        <dbReference type="EMBL" id="MBA2935289.1"/>
    </source>
</evidence>
<dbReference type="PANTHER" id="PTHR32332:SF38">
    <property type="entry name" value="MONOOXYGENASE RV1533-RELATED"/>
    <property type="match status" value="1"/>
</dbReference>
<name>A0A838L9Q6_9SPHN</name>
<evidence type="ECO:0000256" key="3">
    <source>
        <dbReference type="ARBA" id="ARBA00023002"/>
    </source>
</evidence>
<proteinExistence type="predicted"/>
<dbReference type="AlphaFoldDB" id="A0A838L9Q6"/>
<protein>
    <submittedName>
        <fullName evidence="4">Nitronate monooxygenase</fullName>
    </submittedName>
</protein>
<dbReference type="EMBL" id="JACEIB010000025">
    <property type="protein sequence ID" value="MBA2935289.1"/>
    <property type="molecule type" value="Genomic_DNA"/>
</dbReference>
<keyword evidence="1" id="KW-0285">Flavoprotein</keyword>
<keyword evidence="3" id="KW-0560">Oxidoreductase</keyword>
<evidence type="ECO:0000256" key="1">
    <source>
        <dbReference type="ARBA" id="ARBA00022630"/>
    </source>
</evidence>
<dbReference type="Pfam" id="PF03060">
    <property type="entry name" value="NMO"/>
    <property type="match status" value="1"/>
</dbReference>
<evidence type="ECO:0000256" key="2">
    <source>
        <dbReference type="ARBA" id="ARBA00022643"/>
    </source>
</evidence>
<dbReference type="GO" id="GO:0018580">
    <property type="term" value="F:nitronate monooxygenase activity"/>
    <property type="evidence" value="ECO:0007669"/>
    <property type="project" value="InterPro"/>
</dbReference>
<keyword evidence="5" id="KW-1185">Reference proteome</keyword>
<dbReference type="SUPFAM" id="SSF51412">
    <property type="entry name" value="Inosine monophosphate dehydrogenase (IMPDH)"/>
    <property type="match status" value="1"/>
</dbReference>
<comment type="caution">
    <text evidence="4">The sequence shown here is derived from an EMBL/GenBank/DDBJ whole genome shotgun (WGS) entry which is preliminary data.</text>
</comment>
<evidence type="ECO:0000313" key="5">
    <source>
        <dbReference type="Proteomes" id="UP000570166"/>
    </source>
</evidence>
<keyword evidence="2" id="KW-0288">FMN</keyword>
<dbReference type="InterPro" id="IPR004136">
    <property type="entry name" value="NMO"/>
</dbReference>
<dbReference type="InterPro" id="IPR013785">
    <property type="entry name" value="Aldolase_TIM"/>
</dbReference>
<sequence>MPSELCETLGIEFPLFAFSHCRDVVVEVSRAGGMGVLGAVDVRSPEALEAELKWIDEHVDGKPYGVDFIVPNNYAGKGETLTSAQVAATVSAEHKAFARSILESHGVDTSDLTDERFSRGSKIGRNIRDEGAQSLLDIALSHPIRLIANALGTPPAYMLERSKAAGVPVAALVGSAKHALKQAAAGVDIIIAAGTEAGGHCGEIGTMVLVPTVIRALRAAGIKTPVLAAGGIVTGEQMAAAVAMGAAGAWTGSVWLTTPEAETSPAVKEKMLAATATDTIRSKSRTGKYCRQLRSAWTDAWETEGAPRPLPMPLQSVVSDTAMSKVLKLANGGHAGAKELASYFVGQGVGMMNVTMSTRATVRGFMEDYLTAVERLSTSVAS</sequence>